<dbReference type="Proteomes" id="UP000011087">
    <property type="component" value="Unassembled WGS sequence"/>
</dbReference>
<evidence type="ECO:0000256" key="11">
    <source>
        <dbReference type="SAM" id="Phobius"/>
    </source>
</evidence>
<proteinExistence type="predicted"/>
<dbReference type="RefSeq" id="XP_005825072.1">
    <property type="nucleotide sequence ID" value="XM_005825015.1"/>
</dbReference>
<keyword evidence="10 11" id="KW-0472">Membrane</keyword>
<feature type="transmembrane region" description="Helical" evidence="11">
    <location>
        <begin position="152"/>
        <end position="173"/>
    </location>
</feature>
<dbReference type="PaxDb" id="55529-EKX38092"/>
<dbReference type="EMBL" id="JH993052">
    <property type="protein sequence ID" value="EKX38092.1"/>
    <property type="molecule type" value="Genomic_DNA"/>
</dbReference>
<evidence type="ECO:0000256" key="5">
    <source>
        <dbReference type="ARBA" id="ARBA00022692"/>
    </source>
</evidence>
<keyword evidence="5 11" id="KW-0812">Transmembrane</keyword>
<evidence type="ECO:0000256" key="4">
    <source>
        <dbReference type="ARBA" id="ARBA00022617"/>
    </source>
</evidence>
<evidence type="ECO:0000256" key="7">
    <source>
        <dbReference type="ARBA" id="ARBA00022982"/>
    </source>
</evidence>
<evidence type="ECO:0000256" key="3">
    <source>
        <dbReference type="ARBA" id="ARBA00022448"/>
    </source>
</evidence>
<keyword evidence="15" id="KW-1185">Reference proteome</keyword>
<keyword evidence="3" id="KW-0813">Transport</keyword>
<dbReference type="GO" id="GO:0016020">
    <property type="term" value="C:membrane"/>
    <property type="evidence" value="ECO:0007669"/>
    <property type="project" value="UniProtKB-SubCell"/>
</dbReference>
<evidence type="ECO:0000259" key="12">
    <source>
        <dbReference type="PROSITE" id="PS50939"/>
    </source>
</evidence>
<keyword evidence="8 11" id="KW-1133">Transmembrane helix</keyword>
<reference evidence="14" key="3">
    <citation type="submission" date="2016-03" db="UniProtKB">
        <authorList>
            <consortium name="EnsemblProtists"/>
        </authorList>
    </citation>
    <scope>IDENTIFICATION</scope>
</reference>
<feature type="domain" description="Cytochrome b561" evidence="12">
    <location>
        <begin position="1"/>
        <end position="202"/>
    </location>
</feature>
<evidence type="ECO:0000256" key="9">
    <source>
        <dbReference type="ARBA" id="ARBA00023004"/>
    </source>
</evidence>
<evidence type="ECO:0000313" key="13">
    <source>
        <dbReference type="EMBL" id="EKX38092.1"/>
    </source>
</evidence>
<dbReference type="PANTHER" id="PTHR15422:SF45">
    <property type="entry name" value="CYTOCHROME B561 DOMAIN-CONTAINING PROTEIN"/>
    <property type="match status" value="1"/>
</dbReference>
<evidence type="ECO:0000256" key="2">
    <source>
        <dbReference type="ARBA" id="ARBA00004141"/>
    </source>
</evidence>
<keyword evidence="7" id="KW-0249">Electron transport</keyword>
<dbReference type="PANTHER" id="PTHR15422">
    <property type="entry name" value="OS05G0565100 PROTEIN"/>
    <property type="match status" value="1"/>
</dbReference>
<organism evidence="13">
    <name type="scientific">Guillardia theta (strain CCMP2712)</name>
    <name type="common">Cryptophyte</name>
    <dbReference type="NCBI Taxonomy" id="905079"/>
    <lineage>
        <taxon>Eukaryota</taxon>
        <taxon>Cryptophyceae</taxon>
        <taxon>Pyrenomonadales</taxon>
        <taxon>Geminigeraceae</taxon>
        <taxon>Guillardia</taxon>
    </lineage>
</organism>
<dbReference type="GO" id="GO:0046872">
    <property type="term" value="F:metal ion binding"/>
    <property type="evidence" value="ECO:0007669"/>
    <property type="project" value="UniProtKB-KW"/>
</dbReference>
<dbReference type="InterPro" id="IPR045150">
    <property type="entry name" value="CYB561D1/2"/>
</dbReference>
<comment type="subcellular location">
    <subcellularLocation>
        <location evidence="2">Membrane</location>
        <topology evidence="2">Multi-pass membrane protein</topology>
    </subcellularLocation>
</comment>
<reference evidence="15" key="2">
    <citation type="submission" date="2012-11" db="EMBL/GenBank/DDBJ databases">
        <authorList>
            <person name="Kuo A."/>
            <person name="Curtis B.A."/>
            <person name="Tanifuji G."/>
            <person name="Burki F."/>
            <person name="Gruber A."/>
            <person name="Irimia M."/>
            <person name="Maruyama S."/>
            <person name="Arias M.C."/>
            <person name="Ball S.G."/>
            <person name="Gile G.H."/>
            <person name="Hirakawa Y."/>
            <person name="Hopkins J.F."/>
            <person name="Rensing S.A."/>
            <person name="Schmutz J."/>
            <person name="Symeonidi A."/>
            <person name="Elias M."/>
            <person name="Eveleigh R.J."/>
            <person name="Herman E.K."/>
            <person name="Klute M.J."/>
            <person name="Nakayama T."/>
            <person name="Obornik M."/>
            <person name="Reyes-Prieto A."/>
            <person name="Armbrust E.V."/>
            <person name="Aves S.J."/>
            <person name="Beiko R.G."/>
            <person name="Coutinho P."/>
            <person name="Dacks J.B."/>
            <person name="Durnford D.G."/>
            <person name="Fast N.M."/>
            <person name="Green B.R."/>
            <person name="Grisdale C."/>
            <person name="Hempe F."/>
            <person name="Henrissat B."/>
            <person name="Hoppner M.P."/>
            <person name="Ishida K.-I."/>
            <person name="Kim E."/>
            <person name="Koreny L."/>
            <person name="Kroth P.G."/>
            <person name="Liu Y."/>
            <person name="Malik S.-B."/>
            <person name="Maier U.G."/>
            <person name="McRose D."/>
            <person name="Mock T."/>
            <person name="Neilson J.A."/>
            <person name="Onodera N.T."/>
            <person name="Poole A.M."/>
            <person name="Pritham E.J."/>
            <person name="Richards T.A."/>
            <person name="Rocap G."/>
            <person name="Roy S.W."/>
            <person name="Sarai C."/>
            <person name="Schaack S."/>
            <person name="Shirato S."/>
            <person name="Slamovits C.H."/>
            <person name="Spencer D.F."/>
            <person name="Suzuki S."/>
            <person name="Worden A.Z."/>
            <person name="Zauner S."/>
            <person name="Barry K."/>
            <person name="Bell C."/>
            <person name="Bharti A.K."/>
            <person name="Crow J.A."/>
            <person name="Grimwood J."/>
            <person name="Kramer R."/>
            <person name="Lindquist E."/>
            <person name="Lucas S."/>
            <person name="Salamov A."/>
            <person name="McFadden G.I."/>
            <person name="Lane C.E."/>
            <person name="Keeling P.J."/>
            <person name="Gray M.W."/>
            <person name="Grigoriev I.V."/>
            <person name="Archibald J.M."/>
        </authorList>
    </citation>
    <scope>NUCLEOTIDE SEQUENCE</scope>
    <source>
        <strain evidence="15">CCMP2712</strain>
    </source>
</reference>
<dbReference type="InterPro" id="IPR006593">
    <property type="entry name" value="Cyt_b561/ferric_Rdtase_TM"/>
</dbReference>
<protein>
    <recommendedName>
        <fullName evidence="12">Cytochrome b561 domain-containing protein</fullName>
    </recommendedName>
</protein>
<keyword evidence="4" id="KW-0349">Heme</keyword>
<dbReference type="Gene3D" id="1.20.120.1770">
    <property type="match status" value="1"/>
</dbReference>
<gene>
    <name evidence="13" type="ORF">GUITHDRAFT_154812</name>
</gene>
<evidence type="ECO:0000313" key="14">
    <source>
        <dbReference type="EnsemblProtists" id="EKX38092"/>
    </source>
</evidence>
<evidence type="ECO:0000256" key="1">
    <source>
        <dbReference type="ARBA" id="ARBA00001970"/>
    </source>
</evidence>
<dbReference type="OrthoDB" id="432881at2759"/>
<dbReference type="AlphaFoldDB" id="L1IPR8"/>
<reference evidence="13 15" key="1">
    <citation type="journal article" date="2012" name="Nature">
        <title>Algal genomes reveal evolutionary mosaicism and the fate of nucleomorphs.</title>
        <authorList>
            <consortium name="DOE Joint Genome Institute"/>
            <person name="Curtis B.A."/>
            <person name="Tanifuji G."/>
            <person name="Burki F."/>
            <person name="Gruber A."/>
            <person name="Irimia M."/>
            <person name="Maruyama S."/>
            <person name="Arias M.C."/>
            <person name="Ball S.G."/>
            <person name="Gile G.H."/>
            <person name="Hirakawa Y."/>
            <person name="Hopkins J.F."/>
            <person name="Kuo A."/>
            <person name="Rensing S.A."/>
            <person name="Schmutz J."/>
            <person name="Symeonidi A."/>
            <person name="Elias M."/>
            <person name="Eveleigh R.J."/>
            <person name="Herman E.K."/>
            <person name="Klute M.J."/>
            <person name="Nakayama T."/>
            <person name="Obornik M."/>
            <person name="Reyes-Prieto A."/>
            <person name="Armbrust E.V."/>
            <person name="Aves S.J."/>
            <person name="Beiko R.G."/>
            <person name="Coutinho P."/>
            <person name="Dacks J.B."/>
            <person name="Durnford D.G."/>
            <person name="Fast N.M."/>
            <person name="Green B.R."/>
            <person name="Grisdale C.J."/>
            <person name="Hempel F."/>
            <person name="Henrissat B."/>
            <person name="Hoppner M.P."/>
            <person name="Ishida K."/>
            <person name="Kim E."/>
            <person name="Koreny L."/>
            <person name="Kroth P.G."/>
            <person name="Liu Y."/>
            <person name="Malik S.B."/>
            <person name="Maier U.G."/>
            <person name="McRose D."/>
            <person name="Mock T."/>
            <person name="Neilson J.A."/>
            <person name="Onodera N.T."/>
            <person name="Poole A.M."/>
            <person name="Pritham E.J."/>
            <person name="Richards T.A."/>
            <person name="Rocap G."/>
            <person name="Roy S.W."/>
            <person name="Sarai C."/>
            <person name="Schaack S."/>
            <person name="Shirato S."/>
            <person name="Slamovits C.H."/>
            <person name="Spencer D.F."/>
            <person name="Suzuki S."/>
            <person name="Worden A.Z."/>
            <person name="Zauner S."/>
            <person name="Barry K."/>
            <person name="Bell C."/>
            <person name="Bharti A.K."/>
            <person name="Crow J.A."/>
            <person name="Grimwood J."/>
            <person name="Kramer R."/>
            <person name="Lindquist E."/>
            <person name="Lucas S."/>
            <person name="Salamov A."/>
            <person name="McFadden G.I."/>
            <person name="Lane C.E."/>
            <person name="Keeling P.J."/>
            <person name="Gray M.W."/>
            <person name="Grigoriev I.V."/>
            <person name="Archibald J.M."/>
        </authorList>
    </citation>
    <scope>NUCLEOTIDE SEQUENCE</scope>
    <source>
        <strain evidence="13 15">CCMP2712</strain>
    </source>
</reference>
<feature type="transmembrane region" description="Helical" evidence="11">
    <location>
        <begin position="73"/>
        <end position="90"/>
    </location>
</feature>
<dbReference type="HOGENOM" id="CLU_1356944_0_0_1"/>
<name>L1IPR8_GUITC</name>
<dbReference type="KEGG" id="gtt:GUITHDRAFT_154812"/>
<comment type="cofactor">
    <cofactor evidence="1">
        <name>heme b</name>
        <dbReference type="ChEBI" id="CHEBI:60344"/>
    </cofactor>
</comment>
<dbReference type="Pfam" id="PF03188">
    <property type="entry name" value="Cytochrom_B561"/>
    <property type="match status" value="1"/>
</dbReference>
<dbReference type="OMA" id="KERNGWP"/>
<keyword evidence="6" id="KW-0479">Metal-binding</keyword>
<dbReference type="EnsemblProtists" id="EKX38092">
    <property type="protein sequence ID" value="EKX38092"/>
    <property type="gene ID" value="GUITHDRAFT_154812"/>
</dbReference>
<sequence>MSASLATLAPAGAVLAAFFARSSKFPSSLFSWHPTLLGVGWLALTPYAIKYLRESKETTDVKEKAAKVQTHGILNGLAYAAIAGGLWAIWQNKENNAAAKKLVAKHLVSLHGKLGALTTVLGTSSLLLAAYRTTSHKTQSLYYLWRDKVHRYLGIAAYITAGMTIVSIVNAPWGKHNLGPAGQKILSAILVLYHAAVVRVCL</sequence>
<feature type="transmembrane region" description="Helical" evidence="11">
    <location>
        <begin position="110"/>
        <end position="131"/>
    </location>
</feature>
<evidence type="ECO:0000256" key="8">
    <source>
        <dbReference type="ARBA" id="ARBA00022989"/>
    </source>
</evidence>
<evidence type="ECO:0000256" key="10">
    <source>
        <dbReference type="ARBA" id="ARBA00023136"/>
    </source>
</evidence>
<dbReference type="eggNOG" id="ENOG502SDR0">
    <property type="taxonomic scope" value="Eukaryota"/>
</dbReference>
<keyword evidence="9" id="KW-0408">Iron</keyword>
<dbReference type="GeneID" id="17294789"/>
<accession>L1IPR8</accession>
<evidence type="ECO:0000313" key="15">
    <source>
        <dbReference type="Proteomes" id="UP000011087"/>
    </source>
</evidence>
<evidence type="ECO:0000256" key="6">
    <source>
        <dbReference type="ARBA" id="ARBA00022723"/>
    </source>
</evidence>
<dbReference type="SMART" id="SM00665">
    <property type="entry name" value="B561"/>
    <property type="match status" value="1"/>
</dbReference>
<dbReference type="PROSITE" id="PS50939">
    <property type="entry name" value="CYTOCHROME_B561"/>
    <property type="match status" value="1"/>
</dbReference>
<feature type="transmembrane region" description="Helical" evidence="11">
    <location>
        <begin position="32"/>
        <end position="52"/>
    </location>
</feature>
<dbReference type="GO" id="GO:0140575">
    <property type="term" value="F:transmembrane monodehydroascorbate reductase activity"/>
    <property type="evidence" value="ECO:0007669"/>
    <property type="project" value="InterPro"/>
</dbReference>